<evidence type="ECO:0000313" key="3">
    <source>
        <dbReference type="Proteomes" id="UP000197468"/>
    </source>
</evidence>
<comment type="caution">
    <text evidence="2">The sequence shown here is derived from an EMBL/GenBank/DDBJ whole genome shotgun (WGS) entry which is preliminary data.</text>
</comment>
<accession>A0A246JKT7</accession>
<keyword evidence="1" id="KW-0472">Membrane</keyword>
<feature type="transmembrane region" description="Helical" evidence="1">
    <location>
        <begin position="34"/>
        <end position="51"/>
    </location>
</feature>
<evidence type="ECO:0000256" key="1">
    <source>
        <dbReference type="SAM" id="Phobius"/>
    </source>
</evidence>
<dbReference type="RefSeq" id="WP_088382371.1">
    <property type="nucleotide sequence ID" value="NZ_NIOF01000001.1"/>
</dbReference>
<keyword evidence="3" id="KW-1185">Reference proteome</keyword>
<dbReference type="EMBL" id="NIOF01000001">
    <property type="protein sequence ID" value="OWQ93222.1"/>
    <property type="molecule type" value="Genomic_DNA"/>
</dbReference>
<dbReference type="Proteomes" id="UP000197468">
    <property type="component" value="Unassembled WGS sequence"/>
</dbReference>
<sequence length="76" mass="8015">MFVWKVAAIALAAVAGSGVTIGIGLLRTNLEEALGHFFGSALLFILSYFVMQAPGITRSRAAPSAPTLKEPVQDRV</sequence>
<reference evidence="2 3" key="1">
    <citation type="journal article" date="2008" name="Int. J. Syst. Evol. Microbiol.">
        <title>Description of Roseateles aquatilis sp. nov. and Roseateles terrae sp. nov., in the class Betaproteobacteria, and emended description of the genus Roseateles.</title>
        <authorList>
            <person name="Gomila M."/>
            <person name="Bowien B."/>
            <person name="Falsen E."/>
            <person name="Moore E.R."/>
            <person name="Lalucat J."/>
        </authorList>
    </citation>
    <scope>NUCLEOTIDE SEQUENCE [LARGE SCALE GENOMIC DNA]</scope>
    <source>
        <strain evidence="2 3">CCUG 48205</strain>
    </source>
</reference>
<organism evidence="2 3">
    <name type="scientific">Roseateles aquatilis</name>
    <dbReference type="NCBI Taxonomy" id="431061"/>
    <lineage>
        <taxon>Bacteria</taxon>
        <taxon>Pseudomonadati</taxon>
        <taxon>Pseudomonadota</taxon>
        <taxon>Betaproteobacteria</taxon>
        <taxon>Burkholderiales</taxon>
        <taxon>Sphaerotilaceae</taxon>
        <taxon>Roseateles</taxon>
    </lineage>
</organism>
<keyword evidence="1" id="KW-0812">Transmembrane</keyword>
<dbReference type="AlphaFoldDB" id="A0A246JKT7"/>
<gene>
    <name evidence="2" type="ORF">CDN99_01645</name>
</gene>
<protein>
    <submittedName>
        <fullName evidence="2">Uncharacterized protein</fullName>
    </submittedName>
</protein>
<proteinExistence type="predicted"/>
<evidence type="ECO:0000313" key="2">
    <source>
        <dbReference type="EMBL" id="OWQ93222.1"/>
    </source>
</evidence>
<name>A0A246JKT7_9BURK</name>
<keyword evidence="1" id="KW-1133">Transmembrane helix</keyword>